<feature type="region of interest" description="Disordered" evidence="1">
    <location>
        <begin position="1"/>
        <end position="51"/>
    </location>
</feature>
<protein>
    <submittedName>
        <fullName evidence="2">Uncharacterized protein</fullName>
    </submittedName>
</protein>
<feature type="compositionally biased region" description="Low complexity" evidence="1">
    <location>
        <begin position="38"/>
        <end position="50"/>
    </location>
</feature>
<organism evidence="2 3">
    <name type="scientific">Triticum urartu</name>
    <name type="common">Red wild einkorn</name>
    <name type="synonym">Crithodium urartu</name>
    <dbReference type="NCBI Taxonomy" id="4572"/>
    <lineage>
        <taxon>Eukaryota</taxon>
        <taxon>Viridiplantae</taxon>
        <taxon>Streptophyta</taxon>
        <taxon>Embryophyta</taxon>
        <taxon>Tracheophyta</taxon>
        <taxon>Spermatophyta</taxon>
        <taxon>Magnoliopsida</taxon>
        <taxon>Liliopsida</taxon>
        <taxon>Poales</taxon>
        <taxon>Poaceae</taxon>
        <taxon>BOP clade</taxon>
        <taxon>Pooideae</taxon>
        <taxon>Triticodae</taxon>
        <taxon>Triticeae</taxon>
        <taxon>Triticinae</taxon>
        <taxon>Triticum</taxon>
    </lineage>
</organism>
<dbReference type="Proteomes" id="UP000015106">
    <property type="component" value="Chromosome 7"/>
</dbReference>
<sequence>MAATAEPPRNRPLRKAATQVPRGDSCSVIRRDGRRSTRTTSTPKTSNTRDTMSRSCLVVVLAPGVVWTRRISLGFVLQFWAFEPNHKLIPPLLEACSQWCTV</sequence>
<reference evidence="3" key="1">
    <citation type="journal article" date="2013" name="Nature">
        <title>Draft genome of the wheat A-genome progenitor Triticum urartu.</title>
        <authorList>
            <person name="Ling H.Q."/>
            <person name="Zhao S."/>
            <person name="Liu D."/>
            <person name="Wang J."/>
            <person name="Sun H."/>
            <person name="Zhang C."/>
            <person name="Fan H."/>
            <person name="Li D."/>
            <person name="Dong L."/>
            <person name="Tao Y."/>
            <person name="Gao C."/>
            <person name="Wu H."/>
            <person name="Li Y."/>
            <person name="Cui Y."/>
            <person name="Guo X."/>
            <person name="Zheng S."/>
            <person name="Wang B."/>
            <person name="Yu K."/>
            <person name="Liang Q."/>
            <person name="Yang W."/>
            <person name="Lou X."/>
            <person name="Chen J."/>
            <person name="Feng M."/>
            <person name="Jian J."/>
            <person name="Zhang X."/>
            <person name="Luo G."/>
            <person name="Jiang Y."/>
            <person name="Liu J."/>
            <person name="Wang Z."/>
            <person name="Sha Y."/>
            <person name="Zhang B."/>
            <person name="Wu H."/>
            <person name="Tang D."/>
            <person name="Shen Q."/>
            <person name="Xue P."/>
            <person name="Zou S."/>
            <person name="Wang X."/>
            <person name="Liu X."/>
            <person name="Wang F."/>
            <person name="Yang Y."/>
            <person name="An X."/>
            <person name="Dong Z."/>
            <person name="Zhang K."/>
            <person name="Zhang X."/>
            <person name="Luo M.C."/>
            <person name="Dvorak J."/>
            <person name="Tong Y."/>
            <person name="Wang J."/>
            <person name="Yang H."/>
            <person name="Li Z."/>
            <person name="Wang D."/>
            <person name="Zhang A."/>
            <person name="Wang J."/>
        </authorList>
    </citation>
    <scope>NUCLEOTIDE SEQUENCE</scope>
    <source>
        <strain evidence="3">cv. G1812</strain>
    </source>
</reference>
<reference evidence="2" key="3">
    <citation type="submission" date="2022-06" db="UniProtKB">
        <authorList>
            <consortium name="EnsemblPlants"/>
        </authorList>
    </citation>
    <scope>IDENTIFICATION</scope>
</reference>
<proteinExistence type="predicted"/>
<evidence type="ECO:0000313" key="3">
    <source>
        <dbReference type="Proteomes" id="UP000015106"/>
    </source>
</evidence>
<reference evidence="2" key="2">
    <citation type="submission" date="2018-03" db="EMBL/GenBank/DDBJ databases">
        <title>The Triticum urartu genome reveals the dynamic nature of wheat genome evolution.</title>
        <authorList>
            <person name="Ling H."/>
            <person name="Ma B."/>
            <person name="Shi X."/>
            <person name="Liu H."/>
            <person name="Dong L."/>
            <person name="Sun H."/>
            <person name="Cao Y."/>
            <person name="Gao Q."/>
            <person name="Zheng S."/>
            <person name="Li Y."/>
            <person name="Yu Y."/>
            <person name="Du H."/>
            <person name="Qi M."/>
            <person name="Li Y."/>
            <person name="Yu H."/>
            <person name="Cui Y."/>
            <person name="Wang N."/>
            <person name="Chen C."/>
            <person name="Wu H."/>
            <person name="Zhao Y."/>
            <person name="Zhang J."/>
            <person name="Li Y."/>
            <person name="Zhou W."/>
            <person name="Zhang B."/>
            <person name="Hu W."/>
            <person name="Eijk M."/>
            <person name="Tang J."/>
            <person name="Witsenboer H."/>
            <person name="Zhao S."/>
            <person name="Li Z."/>
            <person name="Zhang A."/>
            <person name="Wang D."/>
            <person name="Liang C."/>
        </authorList>
    </citation>
    <scope>NUCLEOTIDE SEQUENCE [LARGE SCALE GENOMIC DNA]</scope>
    <source>
        <strain evidence="2">cv. G1812</strain>
    </source>
</reference>
<dbReference type="Gramene" id="TuG1812G0700004275.01.T01">
    <property type="protein sequence ID" value="TuG1812G0700004275.01.T01"/>
    <property type="gene ID" value="TuG1812G0700004275.01"/>
</dbReference>
<keyword evidence="3" id="KW-1185">Reference proteome</keyword>
<evidence type="ECO:0000313" key="2">
    <source>
        <dbReference type="EnsemblPlants" id="TuG1812G0700004275.01.T01"/>
    </source>
</evidence>
<dbReference type="EnsemblPlants" id="TuG1812G0700004275.01.T01">
    <property type="protein sequence ID" value="TuG1812G0700004275.01.T01"/>
    <property type="gene ID" value="TuG1812G0700004275.01"/>
</dbReference>
<evidence type="ECO:0000256" key="1">
    <source>
        <dbReference type="SAM" id="MobiDB-lite"/>
    </source>
</evidence>
<name>A0A8R7R7F3_TRIUA</name>
<accession>A0A8R7R7F3</accession>
<dbReference type="AlphaFoldDB" id="A0A8R7R7F3"/>